<keyword evidence="2" id="KW-0963">Cytoplasm</keyword>
<dbReference type="InterPro" id="IPR002059">
    <property type="entry name" value="CSP_DNA-bd"/>
</dbReference>
<organism evidence="5 6">
    <name type="scientific">Coemansia javaensis</name>
    <dbReference type="NCBI Taxonomy" id="2761396"/>
    <lineage>
        <taxon>Eukaryota</taxon>
        <taxon>Fungi</taxon>
        <taxon>Fungi incertae sedis</taxon>
        <taxon>Zoopagomycota</taxon>
        <taxon>Kickxellomycotina</taxon>
        <taxon>Kickxellomycetes</taxon>
        <taxon>Kickxellales</taxon>
        <taxon>Kickxellaceae</taxon>
        <taxon>Coemansia</taxon>
    </lineage>
</organism>
<reference evidence="5" key="1">
    <citation type="submission" date="2022-07" db="EMBL/GenBank/DDBJ databases">
        <title>Phylogenomic reconstructions and comparative analyses of Kickxellomycotina fungi.</title>
        <authorList>
            <person name="Reynolds N.K."/>
            <person name="Stajich J.E."/>
            <person name="Barry K."/>
            <person name="Grigoriev I.V."/>
            <person name="Crous P."/>
            <person name="Smith M.E."/>
        </authorList>
    </citation>
    <scope>NUCLEOTIDE SEQUENCE</scope>
    <source>
        <strain evidence="5">NBRC 105414</strain>
    </source>
</reference>
<dbReference type="GO" id="GO:0031054">
    <property type="term" value="P:pre-miRNA processing"/>
    <property type="evidence" value="ECO:0007669"/>
    <property type="project" value="TreeGrafter"/>
</dbReference>
<dbReference type="Proteomes" id="UP001140217">
    <property type="component" value="Unassembled WGS sequence"/>
</dbReference>
<dbReference type="InterPro" id="IPR011129">
    <property type="entry name" value="CSD"/>
</dbReference>
<dbReference type="GO" id="GO:0005634">
    <property type="term" value="C:nucleus"/>
    <property type="evidence" value="ECO:0007669"/>
    <property type="project" value="TreeGrafter"/>
</dbReference>
<sequence>MPPAKSGHVKFFSSQKGYGFIIPNEPIDGHVEVFVHHTVIHNSGGFKSLAENEPVEFEVARGPKGLQATWVTGPGGAYVRGDPYSRQRNRSAHGARAAAVGAGAGIAGTTPPALPAATAAYIPYSYALPAGYSGGYPYGQSPCTPYSQAVYATPPPPPLPPATHPQAAPVLSAAVATGPAGARHSVAGRSTLAMPGDLYGGFTLTPPAAPGPSSLGAVGRQPQSSAQPPSAALTHSWRAVRQPPPLPD</sequence>
<dbReference type="PRINTS" id="PR00050">
    <property type="entry name" value="COLDSHOCK"/>
</dbReference>
<dbReference type="GO" id="GO:0005737">
    <property type="term" value="C:cytoplasm"/>
    <property type="evidence" value="ECO:0007669"/>
    <property type="project" value="UniProtKB-SubCell"/>
</dbReference>
<accession>A0A9W8LGI9</accession>
<dbReference type="AlphaFoldDB" id="A0A9W8LGI9"/>
<comment type="caution">
    <text evidence="5">The sequence shown here is derived from an EMBL/GenBank/DDBJ whole genome shotgun (WGS) entry which is preliminary data.</text>
</comment>
<feature type="domain" description="CSD" evidence="4">
    <location>
        <begin position="4"/>
        <end position="73"/>
    </location>
</feature>
<evidence type="ECO:0000259" key="4">
    <source>
        <dbReference type="PROSITE" id="PS51857"/>
    </source>
</evidence>
<evidence type="ECO:0000256" key="3">
    <source>
        <dbReference type="SAM" id="MobiDB-lite"/>
    </source>
</evidence>
<dbReference type="Gene3D" id="2.40.50.140">
    <property type="entry name" value="Nucleic acid-binding proteins"/>
    <property type="match status" value="1"/>
</dbReference>
<evidence type="ECO:0000256" key="2">
    <source>
        <dbReference type="ARBA" id="ARBA00022490"/>
    </source>
</evidence>
<dbReference type="SUPFAM" id="SSF50249">
    <property type="entry name" value="Nucleic acid-binding proteins"/>
    <property type="match status" value="1"/>
</dbReference>
<evidence type="ECO:0000256" key="1">
    <source>
        <dbReference type="ARBA" id="ARBA00004496"/>
    </source>
</evidence>
<dbReference type="SMART" id="SM00357">
    <property type="entry name" value="CSP"/>
    <property type="match status" value="1"/>
</dbReference>
<gene>
    <name evidence="5" type="ORF">H4R18_003303</name>
</gene>
<evidence type="ECO:0000313" key="6">
    <source>
        <dbReference type="Proteomes" id="UP001140217"/>
    </source>
</evidence>
<dbReference type="OrthoDB" id="422005at2759"/>
<evidence type="ECO:0000313" key="5">
    <source>
        <dbReference type="EMBL" id="KAJ2780716.1"/>
    </source>
</evidence>
<dbReference type="Pfam" id="PF00313">
    <property type="entry name" value="CSD"/>
    <property type="match status" value="1"/>
</dbReference>
<dbReference type="PANTHER" id="PTHR46109:SF1">
    <property type="entry name" value="PROTEIN LIN-28 HOMOLOG"/>
    <property type="match status" value="1"/>
</dbReference>
<dbReference type="InterPro" id="IPR012340">
    <property type="entry name" value="NA-bd_OB-fold"/>
</dbReference>
<proteinExistence type="predicted"/>
<dbReference type="PROSITE" id="PS51857">
    <property type="entry name" value="CSD_2"/>
    <property type="match status" value="1"/>
</dbReference>
<dbReference type="GO" id="GO:0003729">
    <property type="term" value="F:mRNA binding"/>
    <property type="evidence" value="ECO:0007669"/>
    <property type="project" value="TreeGrafter"/>
</dbReference>
<feature type="compositionally biased region" description="Low complexity" evidence="3">
    <location>
        <begin position="203"/>
        <end position="232"/>
    </location>
</feature>
<dbReference type="InterPro" id="IPR051373">
    <property type="entry name" value="Lin-28_RNA-binding"/>
</dbReference>
<comment type="subcellular location">
    <subcellularLocation>
        <location evidence="1">Cytoplasm</location>
    </subcellularLocation>
</comment>
<keyword evidence="6" id="KW-1185">Reference proteome</keyword>
<protein>
    <recommendedName>
        <fullName evidence="4">CSD domain-containing protein</fullName>
    </recommendedName>
</protein>
<feature type="region of interest" description="Disordered" evidence="3">
    <location>
        <begin position="203"/>
        <end position="248"/>
    </location>
</feature>
<dbReference type="EMBL" id="JANBUL010000128">
    <property type="protein sequence ID" value="KAJ2780716.1"/>
    <property type="molecule type" value="Genomic_DNA"/>
</dbReference>
<dbReference type="PANTHER" id="PTHR46109">
    <property type="entry name" value="PROTEIN LIN-28"/>
    <property type="match status" value="1"/>
</dbReference>
<name>A0A9W8LGI9_9FUNG</name>